<dbReference type="InterPro" id="IPR010434">
    <property type="entry name" value="DUF1033"/>
</dbReference>
<name>A0A6A0B8C4_9LACT</name>
<gene>
    <name evidence="1" type="primary">ytbD</name>
    <name evidence="1" type="ORF">Hs20B_13110</name>
</gene>
<reference evidence="1 2" key="1">
    <citation type="submission" date="2020-02" db="EMBL/GenBank/DDBJ databases">
        <title>Draft genome sequence of Lactococcus sp. Hs20B0-1.</title>
        <authorList>
            <person name="Noda S."/>
            <person name="Yuki M."/>
            <person name="Ohkuma M."/>
        </authorList>
    </citation>
    <scope>NUCLEOTIDE SEQUENCE [LARGE SCALE GENOMIC DNA]</scope>
    <source>
        <strain evidence="1 2">Hs20B0-1</strain>
    </source>
</reference>
<organism evidence="1 2">
    <name type="scientific">Pseudolactococcus insecticola</name>
    <dbReference type="NCBI Taxonomy" id="2709158"/>
    <lineage>
        <taxon>Bacteria</taxon>
        <taxon>Bacillati</taxon>
        <taxon>Bacillota</taxon>
        <taxon>Bacilli</taxon>
        <taxon>Lactobacillales</taxon>
        <taxon>Streptococcaceae</taxon>
        <taxon>Pseudolactococcus</taxon>
    </lineage>
</organism>
<dbReference type="EMBL" id="BLLH01000007">
    <property type="protein sequence ID" value="GFH40913.1"/>
    <property type="molecule type" value="Genomic_DNA"/>
</dbReference>
<evidence type="ECO:0000313" key="2">
    <source>
        <dbReference type="Proteomes" id="UP000475928"/>
    </source>
</evidence>
<dbReference type="RefSeq" id="WP_172356897.1">
    <property type="nucleotide sequence ID" value="NZ_BLLH01000007.1"/>
</dbReference>
<comment type="caution">
    <text evidence="1">The sequence shown here is derived from an EMBL/GenBank/DDBJ whole genome shotgun (WGS) entry which is preliminary data.</text>
</comment>
<evidence type="ECO:0000313" key="1">
    <source>
        <dbReference type="EMBL" id="GFH40913.1"/>
    </source>
</evidence>
<dbReference type="AlphaFoldDB" id="A0A6A0B8C4"/>
<protein>
    <submittedName>
        <fullName evidence="1">Uncharacterized protein</fullName>
    </submittedName>
</protein>
<keyword evidence="2" id="KW-1185">Reference proteome</keyword>
<dbReference type="Pfam" id="PF06279">
    <property type="entry name" value="DUF1033"/>
    <property type="match status" value="1"/>
</dbReference>
<sequence>MYRVVEMHGDNEPWWFFEDWQDDIVAKHEFETFYEALSFYKEEWQRLSQEFSDFKSQADFMSAFWTKSETRWCLECDEFLQQYHGLALLEDWHMVESFPKRMPYDRRSGAAPHNHCSLKRLEF</sequence>
<accession>A0A6A0B8C4</accession>
<proteinExistence type="predicted"/>
<dbReference type="Proteomes" id="UP000475928">
    <property type="component" value="Unassembled WGS sequence"/>
</dbReference>